<keyword evidence="2" id="KW-0663">Pyridoxal phosphate</keyword>
<keyword evidence="5" id="KW-1185">Reference proteome</keyword>
<evidence type="ECO:0000256" key="1">
    <source>
        <dbReference type="ARBA" id="ARBA00001933"/>
    </source>
</evidence>
<dbReference type="RefSeq" id="WP_379866974.1">
    <property type="nucleotide sequence ID" value="NZ_JBHTBW010000062.1"/>
</dbReference>
<accession>A0ABW2RQ07</accession>
<comment type="cofactor">
    <cofactor evidence="1">
        <name>pyridoxal 5'-phosphate</name>
        <dbReference type="ChEBI" id="CHEBI:597326"/>
    </cofactor>
</comment>
<dbReference type="GO" id="GO:0016829">
    <property type="term" value="F:lyase activity"/>
    <property type="evidence" value="ECO:0007669"/>
    <property type="project" value="UniProtKB-KW"/>
</dbReference>
<comment type="caution">
    <text evidence="4">The sequence shown here is derived from an EMBL/GenBank/DDBJ whole genome shotgun (WGS) entry which is preliminary data.</text>
</comment>
<dbReference type="NCBIfam" id="TIGR01437">
    <property type="entry name" value="selA_rel"/>
    <property type="match status" value="1"/>
</dbReference>
<gene>
    <name evidence="4" type="ORF">ACFQNG_17300</name>
</gene>
<evidence type="ECO:0000256" key="3">
    <source>
        <dbReference type="ARBA" id="ARBA00044507"/>
    </source>
</evidence>
<evidence type="ECO:0000313" key="4">
    <source>
        <dbReference type="EMBL" id="MFC7442832.1"/>
    </source>
</evidence>
<dbReference type="Pfam" id="PF03841">
    <property type="entry name" value="SelA"/>
    <property type="match status" value="1"/>
</dbReference>
<sequence length="294" mass="32185">MASRSVAAVIAGTQLTRIERLPDSEGLHNEIVLQKGHAVHFGASITQMIALGGGKAMEAGHANHVEKRHLMEAITDRTAALMYVKSHHAVQKGMQSLETMLSVAQEHKIPLIVDAAAEADLRRYTAMGADLVIYSGGKAIEGPTSGLICGRADLIEACRAQYKGIGRAMKVGKEAIIGLLTALQRYGTREETAQAQKQRMGWLIDQLTDINGLECRLARDEAGREIYRAELRIDAQRLGWSATELMKRLEGGDPAIYTRHHYANMGILQIDPRPLLPGQEQVIVKRIRELAGAK</sequence>
<dbReference type="InterPro" id="IPR006337">
    <property type="entry name" value="DgaE-like"/>
</dbReference>
<dbReference type="SUPFAM" id="SSF53383">
    <property type="entry name" value="PLP-dependent transferases"/>
    <property type="match status" value="1"/>
</dbReference>
<dbReference type="InterPro" id="IPR015421">
    <property type="entry name" value="PyrdxlP-dep_Trfase_major"/>
</dbReference>
<name>A0ABW2RQ07_9BACL</name>
<organism evidence="4 5">
    <name type="scientific">Laceyella putida</name>
    <dbReference type="NCBI Taxonomy" id="110101"/>
    <lineage>
        <taxon>Bacteria</taxon>
        <taxon>Bacillati</taxon>
        <taxon>Bacillota</taxon>
        <taxon>Bacilli</taxon>
        <taxon>Bacillales</taxon>
        <taxon>Thermoactinomycetaceae</taxon>
        <taxon>Laceyella</taxon>
    </lineage>
</organism>
<dbReference type="PANTHER" id="PTHR32328:SF0">
    <property type="entry name" value="L-SERYL-TRNA(SEC) SELENIUM TRANSFERASE"/>
    <property type="match status" value="1"/>
</dbReference>
<proteinExistence type="inferred from homology"/>
<dbReference type="InterPro" id="IPR015424">
    <property type="entry name" value="PyrdxlP-dep_Trfase"/>
</dbReference>
<comment type="similarity">
    <text evidence="3">Belongs to the SelA family.</text>
</comment>
<protein>
    <submittedName>
        <fullName evidence="4">DgaE family pyridoxal phosphate-dependent ammonia lyase</fullName>
    </submittedName>
</protein>
<evidence type="ECO:0000313" key="5">
    <source>
        <dbReference type="Proteomes" id="UP001596500"/>
    </source>
</evidence>
<reference evidence="5" key="1">
    <citation type="journal article" date="2019" name="Int. J. Syst. Evol. Microbiol.">
        <title>The Global Catalogue of Microorganisms (GCM) 10K type strain sequencing project: providing services to taxonomists for standard genome sequencing and annotation.</title>
        <authorList>
            <consortium name="The Broad Institute Genomics Platform"/>
            <consortium name="The Broad Institute Genome Sequencing Center for Infectious Disease"/>
            <person name="Wu L."/>
            <person name="Ma J."/>
        </authorList>
    </citation>
    <scope>NUCLEOTIDE SEQUENCE [LARGE SCALE GENOMIC DNA]</scope>
    <source>
        <strain evidence="5">CGMCC 1.12942</strain>
    </source>
</reference>
<dbReference type="Gene3D" id="3.40.640.10">
    <property type="entry name" value="Type I PLP-dependent aspartate aminotransferase-like (Major domain)"/>
    <property type="match status" value="1"/>
</dbReference>
<dbReference type="InterPro" id="IPR018319">
    <property type="entry name" value="SelA-like"/>
</dbReference>
<dbReference type="Proteomes" id="UP001596500">
    <property type="component" value="Unassembled WGS sequence"/>
</dbReference>
<dbReference type="PANTHER" id="PTHR32328">
    <property type="entry name" value="L-SERYL-TRNA(SEC) SELENIUM TRANSFERASE"/>
    <property type="match status" value="1"/>
</dbReference>
<keyword evidence="4" id="KW-0456">Lyase</keyword>
<dbReference type="EMBL" id="JBHTBW010000062">
    <property type="protein sequence ID" value="MFC7442832.1"/>
    <property type="molecule type" value="Genomic_DNA"/>
</dbReference>
<evidence type="ECO:0000256" key="2">
    <source>
        <dbReference type="ARBA" id="ARBA00022898"/>
    </source>
</evidence>